<organism evidence="1 2">
    <name type="scientific">Pseudomonas aeruginosa</name>
    <dbReference type="NCBI Taxonomy" id="287"/>
    <lineage>
        <taxon>Bacteria</taxon>
        <taxon>Pseudomonadati</taxon>
        <taxon>Pseudomonadota</taxon>
        <taxon>Gammaproteobacteria</taxon>
        <taxon>Pseudomonadales</taxon>
        <taxon>Pseudomonadaceae</taxon>
        <taxon>Pseudomonas</taxon>
    </lineage>
</organism>
<proteinExistence type="predicted"/>
<dbReference type="AlphaFoldDB" id="A0A2V3FW19"/>
<gene>
    <name evidence="1" type="ORF">CAZ10_13990</name>
</gene>
<dbReference type="EMBL" id="NFFZ01000006">
    <property type="protein sequence ID" value="OTI61998.1"/>
    <property type="molecule type" value="Genomic_DNA"/>
</dbReference>
<accession>A0A2V3FW19</accession>
<evidence type="ECO:0000313" key="2">
    <source>
        <dbReference type="Proteomes" id="UP000194857"/>
    </source>
</evidence>
<name>A0A2V3FW19_PSEAI</name>
<protein>
    <submittedName>
        <fullName evidence="1">Transcriptional regulator</fullName>
    </submittedName>
</protein>
<evidence type="ECO:0000313" key="1">
    <source>
        <dbReference type="EMBL" id="OTI61998.1"/>
    </source>
</evidence>
<sequence>MLEGWCDPFPGYYLYHPSQRQPSPTFSVVVEALRYRSAGLGTARSNVAAKATGARRRSKVQ</sequence>
<reference evidence="1 2" key="1">
    <citation type="submission" date="2017-05" db="EMBL/GenBank/DDBJ databases">
        <authorList>
            <person name="Song R."/>
            <person name="Chenine A.L."/>
            <person name="Ruprecht R.M."/>
        </authorList>
    </citation>
    <scope>NUCLEOTIDE SEQUENCE [LARGE SCALE GENOMIC DNA]</scope>
    <source>
        <strain evidence="1 2">S567_C10_BS</strain>
    </source>
</reference>
<comment type="caution">
    <text evidence="1">The sequence shown here is derived from an EMBL/GenBank/DDBJ whole genome shotgun (WGS) entry which is preliminary data.</text>
</comment>
<dbReference type="Proteomes" id="UP000194857">
    <property type="component" value="Unassembled WGS sequence"/>
</dbReference>